<evidence type="ECO:0000313" key="5">
    <source>
        <dbReference type="Proteomes" id="UP000887575"/>
    </source>
</evidence>
<evidence type="ECO:0000256" key="2">
    <source>
        <dbReference type="ARBA" id="ARBA00023043"/>
    </source>
</evidence>
<feature type="repeat" description="ANK" evidence="3">
    <location>
        <begin position="550"/>
        <end position="582"/>
    </location>
</feature>
<keyword evidence="1" id="KW-0677">Repeat</keyword>
<dbReference type="SMART" id="SM00248">
    <property type="entry name" value="ANK"/>
    <property type="match status" value="10"/>
</dbReference>
<feature type="region of interest" description="Disordered" evidence="4">
    <location>
        <begin position="498"/>
        <end position="525"/>
    </location>
</feature>
<feature type="compositionally biased region" description="Basic and acidic residues" evidence="4">
    <location>
        <begin position="498"/>
        <end position="510"/>
    </location>
</feature>
<dbReference type="Gene3D" id="1.25.40.20">
    <property type="entry name" value="Ankyrin repeat-containing domain"/>
    <property type="match status" value="3"/>
</dbReference>
<feature type="repeat" description="ANK" evidence="3">
    <location>
        <begin position="620"/>
        <end position="648"/>
    </location>
</feature>
<dbReference type="PROSITE" id="PS50297">
    <property type="entry name" value="ANK_REP_REGION"/>
    <property type="match status" value="3"/>
</dbReference>
<evidence type="ECO:0000256" key="3">
    <source>
        <dbReference type="PROSITE-ProRule" id="PRU00023"/>
    </source>
</evidence>
<sequence length="659" mass="74342">MDDPANIPLINRAGGLIDDCWKCWSGPLEPTPEPEEIGMQVRVQIVPEEQPQINEDDFIKLLVSIQSCKPEQVKEQFDAQSVAYRKLLLEKRTSSWSKEHSFPPGLTAFHCVALGTERPSESVEMVNPDPAQQAQAEALREIIEIFDANGDINAKDGKGYAPLHYAVITNSEFTTKLLLESEKCDRDLLDGHGRTPLMVACLKNADKAVKELIPVLQPNILLKEYARKDTILHFLLKCERTMISAFLDAIIDNDQFAWMKSLRKMLNVKNDLGITPLQICVEAGQLEELKRLLDLLKPAVPLASPEGSRDPGREEEIQNFQKYWEEVKKNTIEQNAHILHVAAAFGFLIKDEKGEMIKNKDGENLLHVAAKNNHREIIKQLVGLPCASILDATDNNGMTPLLHTASTNAWEAADFMIDFYLNGNELDLFFCENNKKENMLILASNNNHVDFIEILLKHRAILTALDDFNDTVLHVAARAGHVSVVEYLLSCSKEHLEEQQREHQRQEQQRQQEQNQQQQQNMPNNPIQHSEVQLDVEQDIYVILNARNSISNTPLHEAAAAGFAKICQILLQKRADPKAKNHRKRTPFDVAISEGQAECVKVLLRYSDIDGDVGDAIMAPLHHAARKGHSKIVTYLLAKDAQIGKKQKVQGASKYFRFI</sequence>
<keyword evidence="2 3" id="KW-0040">ANK repeat</keyword>
<evidence type="ECO:0000256" key="1">
    <source>
        <dbReference type="ARBA" id="ARBA00022737"/>
    </source>
</evidence>
<evidence type="ECO:0000256" key="4">
    <source>
        <dbReference type="SAM" id="MobiDB-lite"/>
    </source>
</evidence>
<dbReference type="PROSITE" id="PS50088">
    <property type="entry name" value="ANK_REPEAT"/>
    <property type="match status" value="4"/>
</dbReference>
<dbReference type="PANTHER" id="PTHR24123:SF33">
    <property type="entry name" value="PROTEIN HOS4"/>
    <property type="match status" value="1"/>
</dbReference>
<dbReference type="Proteomes" id="UP000887575">
    <property type="component" value="Unassembled WGS sequence"/>
</dbReference>
<feature type="repeat" description="ANK" evidence="3">
    <location>
        <begin position="361"/>
        <end position="382"/>
    </location>
</feature>
<protein>
    <submittedName>
        <fullName evidence="6">Uncharacterized protein</fullName>
    </submittedName>
</protein>
<keyword evidence="5" id="KW-1185">Reference proteome</keyword>
<accession>A0AAF3FIX1</accession>
<proteinExistence type="predicted"/>
<dbReference type="SUPFAM" id="SSF48403">
    <property type="entry name" value="Ankyrin repeat"/>
    <property type="match status" value="2"/>
</dbReference>
<dbReference type="AlphaFoldDB" id="A0AAF3FIX1"/>
<dbReference type="InterPro" id="IPR002110">
    <property type="entry name" value="Ankyrin_rpt"/>
</dbReference>
<dbReference type="PANTHER" id="PTHR24123">
    <property type="entry name" value="ANKYRIN REPEAT-CONTAINING"/>
    <property type="match status" value="1"/>
</dbReference>
<evidence type="ECO:0000313" key="6">
    <source>
        <dbReference type="WBParaSite" id="MBELARI_LOCUS6780"/>
    </source>
</evidence>
<feature type="repeat" description="ANK" evidence="3">
    <location>
        <begin position="468"/>
        <end position="490"/>
    </location>
</feature>
<feature type="compositionally biased region" description="Low complexity" evidence="4">
    <location>
        <begin position="511"/>
        <end position="520"/>
    </location>
</feature>
<dbReference type="InterPro" id="IPR036770">
    <property type="entry name" value="Ankyrin_rpt-contain_sf"/>
</dbReference>
<dbReference type="WBParaSite" id="MBELARI_LOCUS6780">
    <property type="protein sequence ID" value="MBELARI_LOCUS6780"/>
    <property type="gene ID" value="MBELARI_LOCUS6780"/>
</dbReference>
<dbReference type="InterPro" id="IPR051165">
    <property type="entry name" value="Multifunctional_ANK_Repeat"/>
</dbReference>
<reference evidence="6" key="1">
    <citation type="submission" date="2024-02" db="UniProtKB">
        <authorList>
            <consortium name="WormBaseParasite"/>
        </authorList>
    </citation>
    <scope>IDENTIFICATION</scope>
</reference>
<dbReference type="Pfam" id="PF12796">
    <property type="entry name" value="Ank_2"/>
    <property type="match status" value="4"/>
</dbReference>
<name>A0AAF3FIX1_9BILA</name>
<organism evidence="5 6">
    <name type="scientific">Mesorhabditis belari</name>
    <dbReference type="NCBI Taxonomy" id="2138241"/>
    <lineage>
        <taxon>Eukaryota</taxon>
        <taxon>Metazoa</taxon>
        <taxon>Ecdysozoa</taxon>
        <taxon>Nematoda</taxon>
        <taxon>Chromadorea</taxon>
        <taxon>Rhabditida</taxon>
        <taxon>Rhabditina</taxon>
        <taxon>Rhabditomorpha</taxon>
        <taxon>Rhabditoidea</taxon>
        <taxon>Rhabditidae</taxon>
        <taxon>Mesorhabditinae</taxon>
        <taxon>Mesorhabditis</taxon>
    </lineage>
</organism>